<keyword evidence="2" id="KW-0808">Transferase</keyword>
<dbReference type="GO" id="GO:0009228">
    <property type="term" value="P:thiamine biosynthetic process"/>
    <property type="evidence" value="ECO:0007669"/>
    <property type="project" value="UniProtKB-KW"/>
</dbReference>
<evidence type="ECO:0000259" key="3">
    <source>
        <dbReference type="Pfam" id="PF00586"/>
    </source>
</evidence>
<evidence type="ECO:0000313" key="6">
    <source>
        <dbReference type="Proteomes" id="UP000030341"/>
    </source>
</evidence>
<feature type="binding site" evidence="2">
    <location>
        <position position="28"/>
    </location>
    <ligand>
        <name>Mg(2+)</name>
        <dbReference type="ChEBI" id="CHEBI:18420"/>
        <label>3</label>
    </ligand>
</feature>
<dbReference type="EC" id="2.7.4.16" evidence="2"/>
<dbReference type="PIRSF" id="PIRSF005303">
    <property type="entry name" value="Thiam_monoph_kin"/>
    <property type="match status" value="1"/>
</dbReference>
<comment type="similarity">
    <text evidence="2">Belongs to the thiamine-monophosphate kinase family.</text>
</comment>
<dbReference type="GO" id="GO:0009030">
    <property type="term" value="F:thiamine-phosphate kinase activity"/>
    <property type="evidence" value="ECO:0007669"/>
    <property type="project" value="UniProtKB-UniRule"/>
</dbReference>
<name>A0A0A7EHD1_9GAMM</name>
<dbReference type="HAMAP" id="MF_02128">
    <property type="entry name" value="TMP_kinase"/>
    <property type="match status" value="1"/>
</dbReference>
<dbReference type="NCBIfam" id="TIGR01379">
    <property type="entry name" value="thiL"/>
    <property type="match status" value="1"/>
</dbReference>
<dbReference type="InterPro" id="IPR036676">
    <property type="entry name" value="PurM-like_C_sf"/>
</dbReference>
<feature type="binding site" evidence="2">
    <location>
        <position position="316"/>
    </location>
    <ligand>
        <name>substrate</name>
    </ligand>
</feature>
<dbReference type="Proteomes" id="UP000030341">
    <property type="component" value="Chromosome 1"/>
</dbReference>
<dbReference type="PANTHER" id="PTHR30270">
    <property type="entry name" value="THIAMINE-MONOPHOSPHATE KINASE"/>
    <property type="match status" value="1"/>
</dbReference>
<keyword evidence="2" id="KW-0479">Metal-binding</keyword>
<dbReference type="Pfam" id="PF02769">
    <property type="entry name" value="AIRS_C"/>
    <property type="match status" value="1"/>
</dbReference>
<dbReference type="SUPFAM" id="SSF56042">
    <property type="entry name" value="PurM C-terminal domain-like"/>
    <property type="match status" value="1"/>
</dbReference>
<feature type="binding site" evidence="2">
    <location>
        <position position="212"/>
    </location>
    <ligand>
        <name>Mg(2+)</name>
        <dbReference type="ChEBI" id="CHEBI:18420"/>
        <label>5</label>
    </ligand>
</feature>
<dbReference type="KEGG" id="pseo:OM33_13565"/>
<feature type="binding site" evidence="2">
    <location>
        <position position="73"/>
    </location>
    <ligand>
        <name>Mg(2+)</name>
        <dbReference type="ChEBI" id="CHEBI:18420"/>
        <label>3</label>
    </ligand>
</feature>
<dbReference type="GO" id="GO:0009229">
    <property type="term" value="P:thiamine diphosphate biosynthetic process"/>
    <property type="evidence" value="ECO:0007669"/>
    <property type="project" value="UniProtKB-UniRule"/>
</dbReference>
<feature type="binding site" evidence="2">
    <location>
        <position position="73"/>
    </location>
    <ligand>
        <name>Mg(2+)</name>
        <dbReference type="ChEBI" id="CHEBI:18420"/>
        <label>2</label>
    </ligand>
</feature>
<dbReference type="InterPro" id="IPR010918">
    <property type="entry name" value="PurM-like_C_dom"/>
</dbReference>
<comment type="pathway">
    <text evidence="2">Cofactor biosynthesis; thiamine diphosphate biosynthesis; thiamine diphosphate from thiamine phosphate: step 1/1.</text>
</comment>
<gene>
    <name evidence="2" type="primary">thiL</name>
    <name evidence="5" type="ORF">OM33_13565</name>
</gene>
<dbReference type="Pfam" id="PF00586">
    <property type="entry name" value="AIRS"/>
    <property type="match status" value="1"/>
</dbReference>
<feature type="binding site" evidence="2">
    <location>
        <position position="209"/>
    </location>
    <ligand>
        <name>Mg(2+)</name>
        <dbReference type="ChEBI" id="CHEBI:18420"/>
        <label>3</label>
    </ligand>
</feature>
<feature type="binding site" evidence="2">
    <location>
        <position position="52"/>
    </location>
    <ligand>
        <name>substrate</name>
    </ligand>
</feature>
<feature type="binding site" evidence="2">
    <location>
        <position position="43"/>
    </location>
    <ligand>
        <name>Mg(2+)</name>
        <dbReference type="ChEBI" id="CHEBI:18420"/>
        <label>4</label>
    </ligand>
</feature>
<dbReference type="eggNOG" id="COG0611">
    <property type="taxonomic scope" value="Bacteria"/>
</dbReference>
<feature type="binding site" evidence="2">
    <location>
        <position position="45"/>
    </location>
    <ligand>
        <name>Mg(2+)</name>
        <dbReference type="ChEBI" id="CHEBI:18420"/>
        <label>2</label>
    </ligand>
</feature>
<comment type="caution">
    <text evidence="2">Lacks conserved residue(s) required for the propagation of feature annotation.</text>
</comment>
<dbReference type="RefSeq" id="WP_038642459.1">
    <property type="nucleotide sequence ID" value="NZ_CP009888.1"/>
</dbReference>
<feature type="domain" description="PurM-like N-terminal" evidence="3">
    <location>
        <begin position="26"/>
        <end position="136"/>
    </location>
</feature>
<dbReference type="GO" id="GO:0000287">
    <property type="term" value="F:magnesium ion binding"/>
    <property type="evidence" value="ECO:0007669"/>
    <property type="project" value="UniProtKB-UniRule"/>
</dbReference>
<feature type="binding site" evidence="2">
    <location>
        <position position="73"/>
    </location>
    <ligand>
        <name>Mg(2+)</name>
        <dbReference type="ChEBI" id="CHEBI:18420"/>
        <label>4</label>
    </ligand>
</feature>
<dbReference type="InterPro" id="IPR006283">
    <property type="entry name" value="ThiL-like"/>
</dbReference>
<evidence type="ECO:0000259" key="4">
    <source>
        <dbReference type="Pfam" id="PF02769"/>
    </source>
</evidence>
<evidence type="ECO:0000313" key="5">
    <source>
        <dbReference type="EMBL" id="AIY66024.1"/>
    </source>
</evidence>
<keyword evidence="2" id="KW-0460">Magnesium</keyword>
<dbReference type="OrthoDB" id="9802811at2"/>
<feature type="binding site" evidence="2">
    <location>
        <position position="45"/>
    </location>
    <ligand>
        <name>Mg(2+)</name>
        <dbReference type="ChEBI" id="CHEBI:18420"/>
        <label>1</label>
    </ligand>
</feature>
<evidence type="ECO:0000256" key="2">
    <source>
        <dbReference type="HAMAP-Rule" id="MF_02128"/>
    </source>
</evidence>
<feature type="binding site" evidence="2">
    <location>
        <position position="260"/>
    </location>
    <ligand>
        <name>substrate</name>
    </ligand>
</feature>
<comment type="function">
    <text evidence="2">Catalyzes the ATP-dependent phosphorylation of thiamine-monophosphate (TMP) to form thiamine-pyrophosphate (TPP), the active form of vitamin B1.</text>
</comment>
<proteinExistence type="inferred from homology"/>
<reference evidence="5 6" key="1">
    <citation type="submission" date="2014-11" db="EMBL/GenBank/DDBJ databases">
        <title>Complete Genome Sequence of Pseudoalteromonas sp. Strain OCN003 Isolated from Kaneohe Bay, Oahu, Hawaii.</title>
        <authorList>
            <person name="Beurmann S."/>
            <person name="Videau P."/>
            <person name="Ushijima B."/>
            <person name="Smith A.M."/>
            <person name="Aeby G.S."/>
            <person name="Callahan S.M."/>
            <person name="Belcaid M."/>
        </authorList>
    </citation>
    <scope>NUCLEOTIDE SEQUENCE [LARGE SCALE GENOMIC DNA]</scope>
    <source>
        <strain evidence="5 6">OCN003</strain>
    </source>
</reference>
<feature type="binding site" evidence="2">
    <location>
        <position position="28"/>
    </location>
    <ligand>
        <name>Mg(2+)</name>
        <dbReference type="ChEBI" id="CHEBI:18420"/>
        <label>4</label>
    </ligand>
</feature>
<feature type="binding site" evidence="2">
    <location>
        <position position="144"/>
    </location>
    <ligand>
        <name>ATP</name>
        <dbReference type="ChEBI" id="CHEBI:30616"/>
    </ligand>
</feature>
<dbReference type="STRING" id="1348114.OM33_13565"/>
<feature type="domain" description="PurM-like C-terminal" evidence="4">
    <location>
        <begin position="149"/>
        <end position="296"/>
    </location>
</feature>
<dbReference type="PANTHER" id="PTHR30270:SF0">
    <property type="entry name" value="THIAMINE-MONOPHOSPHATE KINASE"/>
    <property type="match status" value="1"/>
</dbReference>
<organism evidence="5 6">
    <name type="scientific">Pseudoalteromonas piratica</name>
    <dbReference type="NCBI Taxonomy" id="1348114"/>
    <lineage>
        <taxon>Bacteria</taxon>
        <taxon>Pseudomonadati</taxon>
        <taxon>Pseudomonadota</taxon>
        <taxon>Gammaproteobacteria</taxon>
        <taxon>Alteromonadales</taxon>
        <taxon>Pseudoalteromonadaceae</taxon>
        <taxon>Pseudoalteromonas</taxon>
    </lineage>
</organism>
<dbReference type="InterPro" id="IPR036921">
    <property type="entry name" value="PurM-like_N_sf"/>
</dbReference>
<feature type="binding site" evidence="2">
    <location>
        <position position="211"/>
    </location>
    <ligand>
        <name>ATP</name>
        <dbReference type="ChEBI" id="CHEBI:30616"/>
    </ligand>
</feature>
<dbReference type="GO" id="GO:0005524">
    <property type="term" value="F:ATP binding"/>
    <property type="evidence" value="ECO:0007669"/>
    <property type="project" value="UniProtKB-UniRule"/>
</dbReference>
<keyword evidence="1 2" id="KW-0784">Thiamine biosynthesis</keyword>
<dbReference type="CDD" id="cd02194">
    <property type="entry name" value="ThiL"/>
    <property type="match status" value="1"/>
</dbReference>
<dbReference type="UniPathway" id="UPA00060">
    <property type="reaction ID" value="UER00142"/>
</dbReference>
<sequence>MQEFELISHFFKGRGVARKDVSLSIGDDAALINVPENCQLAVTTDTLVEGVHFFNDIDPKALGYRSLAVNLSDLAAMGAEPAWISVALTLPKAEAQWLEQFTQGMHEIAEYYNVQIVGGDTTQGPLTISICAKGFVPNGCALTRSGAKNGDWIFVTGSLGDAGLAIDSKYGKVTLTEPQFNAANKAFDFPTPQVAAGQMLRCKATSCIDISDGLIADIGHICQMSGVGAKLFAENIPLAATVKAVLPQEHALNYALTYGDEYQLLFTVPEEHRTTVEMTLKQYGVELSCVGQITNHVGSVELTLNGKPFTLEQAGFEHFNDK</sequence>
<protein>
    <recommendedName>
        <fullName evidence="2">Thiamine-monophosphate kinase</fullName>
        <shortName evidence="2">TMP kinase</shortName>
        <shortName evidence="2">Thiamine-phosphate kinase</shortName>
        <ecNumber evidence="2">2.7.4.16</ecNumber>
    </recommendedName>
</protein>
<comment type="miscellaneous">
    <text evidence="2">Reaction mechanism of ThiL seems to utilize a direct, inline transfer of the gamma-phosphate of ATP to TMP rather than a phosphorylated enzyme intermediate.</text>
</comment>
<dbReference type="HOGENOM" id="CLU_046964_3_0_6"/>
<comment type="catalytic activity">
    <reaction evidence="2">
        <text>thiamine phosphate + ATP = thiamine diphosphate + ADP</text>
        <dbReference type="Rhea" id="RHEA:15913"/>
        <dbReference type="ChEBI" id="CHEBI:30616"/>
        <dbReference type="ChEBI" id="CHEBI:37575"/>
        <dbReference type="ChEBI" id="CHEBI:58937"/>
        <dbReference type="ChEBI" id="CHEBI:456216"/>
        <dbReference type="EC" id="2.7.4.16"/>
    </reaction>
</comment>
<keyword evidence="2 5" id="KW-0418">Kinase</keyword>
<evidence type="ECO:0000256" key="1">
    <source>
        <dbReference type="ARBA" id="ARBA00022977"/>
    </source>
</evidence>
<dbReference type="Gene3D" id="3.30.1330.10">
    <property type="entry name" value="PurM-like, N-terminal domain"/>
    <property type="match status" value="1"/>
</dbReference>
<dbReference type="SUPFAM" id="SSF55326">
    <property type="entry name" value="PurM N-terminal domain-like"/>
    <property type="match status" value="1"/>
</dbReference>
<dbReference type="AlphaFoldDB" id="A0A0A7EHD1"/>
<keyword evidence="6" id="KW-1185">Reference proteome</keyword>
<dbReference type="InterPro" id="IPR016188">
    <property type="entry name" value="PurM-like_N"/>
</dbReference>
<dbReference type="EMBL" id="CP009888">
    <property type="protein sequence ID" value="AIY66024.1"/>
    <property type="molecule type" value="Genomic_DNA"/>
</dbReference>
<accession>A0A0A7EHD1</accession>
<feature type="binding site" evidence="2">
    <location>
        <begin position="119"/>
        <end position="120"/>
    </location>
    <ligand>
        <name>ATP</name>
        <dbReference type="ChEBI" id="CHEBI:30616"/>
    </ligand>
</feature>
<keyword evidence="2" id="KW-0547">Nucleotide-binding</keyword>
<dbReference type="Gene3D" id="3.90.650.10">
    <property type="entry name" value="PurM-like C-terminal domain"/>
    <property type="match status" value="1"/>
</dbReference>
<keyword evidence="2" id="KW-0067">ATP-binding</keyword>
<feature type="binding site" evidence="2">
    <location>
        <position position="120"/>
    </location>
    <ligand>
        <name>Mg(2+)</name>
        <dbReference type="ChEBI" id="CHEBI:18420"/>
        <label>1</label>
    </ligand>
</feature>
<feature type="binding site" evidence="2">
    <location>
        <position position="44"/>
    </location>
    <ligand>
        <name>Mg(2+)</name>
        <dbReference type="ChEBI" id="CHEBI:18420"/>
        <label>1</label>
    </ligand>
</feature>